<name>A0A3D8TUG2_9LIST</name>
<comment type="catalytic activity">
    <reaction evidence="1 6">
        <text>Cleavage of hydrophobic, N-terminal signal or leader sequences from secreted and periplasmic proteins.</text>
        <dbReference type="EC" id="3.4.21.89"/>
    </reaction>
</comment>
<dbReference type="RefSeq" id="WP_115752302.1">
    <property type="nucleotide sequence ID" value="NZ_LARY01000001.1"/>
</dbReference>
<dbReference type="PRINTS" id="PR00727">
    <property type="entry name" value="LEADERPTASE"/>
</dbReference>
<evidence type="ECO:0000256" key="4">
    <source>
        <dbReference type="ARBA" id="ARBA00022801"/>
    </source>
</evidence>
<evidence type="ECO:0000256" key="3">
    <source>
        <dbReference type="ARBA" id="ARBA00013208"/>
    </source>
</evidence>
<comment type="similarity">
    <text evidence="6">Belongs to the peptidase S26 family.</text>
</comment>
<keyword evidence="4 6" id="KW-0378">Hydrolase</keyword>
<sequence length="183" mass="20397">MTEEVKKKSVWRQILSWVLVILVAIGIAMLVRTFVFAPVKVDGMSMYPTYEDGNRIFIEKITKPNRFDKIVFDAPVSTGDEGKYFIKRVIGVPGDKIEFKNGELYVNGKKNNESYLADGMKTYREPGDGDGDFTLKDITGSTTVPEGKLFVLGDNREGSMDSRIFGFINASAVDGVVMNFGKK</sequence>
<keyword evidence="6" id="KW-1133">Transmembrane helix</keyword>
<accession>A0A3D8TUG2</accession>
<dbReference type="GO" id="GO:0009003">
    <property type="term" value="F:signal peptidase activity"/>
    <property type="evidence" value="ECO:0007669"/>
    <property type="project" value="UniProtKB-EC"/>
</dbReference>
<dbReference type="InterPro" id="IPR036286">
    <property type="entry name" value="LexA/Signal_pep-like_sf"/>
</dbReference>
<dbReference type="GO" id="GO:0004252">
    <property type="term" value="F:serine-type endopeptidase activity"/>
    <property type="evidence" value="ECO:0007669"/>
    <property type="project" value="InterPro"/>
</dbReference>
<gene>
    <name evidence="8" type="ORF">UR08_03645</name>
</gene>
<keyword evidence="9" id="KW-1185">Reference proteome</keyword>
<evidence type="ECO:0000313" key="8">
    <source>
        <dbReference type="EMBL" id="RDX02611.1"/>
    </source>
</evidence>
<dbReference type="EC" id="3.4.21.89" evidence="3 6"/>
<evidence type="ECO:0000256" key="6">
    <source>
        <dbReference type="RuleBase" id="RU362042"/>
    </source>
</evidence>
<dbReference type="GO" id="GO:0005886">
    <property type="term" value="C:plasma membrane"/>
    <property type="evidence" value="ECO:0007669"/>
    <property type="project" value="UniProtKB-SubCell"/>
</dbReference>
<organism evidence="8 9">
    <name type="scientific">Listeria kieliensis</name>
    <dbReference type="NCBI Taxonomy" id="1621700"/>
    <lineage>
        <taxon>Bacteria</taxon>
        <taxon>Bacillati</taxon>
        <taxon>Bacillota</taxon>
        <taxon>Bacilli</taxon>
        <taxon>Bacillales</taxon>
        <taxon>Listeriaceae</taxon>
        <taxon>Listeria</taxon>
    </lineage>
</organism>
<dbReference type="InterPro" id="IPR019758">
    <property type="entry name" value="Pept_S26A_signal_pept_1_CS"/>
</dbReference>
<evidence type="ECO:0000313" key="9">
    <source>
        <dbReference type="Proteomes" id="UP000257055"/>
    </source>
</evidence>
<keyword evidence="6" id="KW-0472">Membrane</keyword>
<feature type="active site" evidence="5">
    <location>
        <position position="45"/>
    </location>
</feature>
<dbReference type="AlphaFoldDB" id="A0A3D8TUG2"/>
<evidence type="ECO:0000256" key="5">
    <source>
        <dbReference type="PIRSR" id="PIRSR600223-1"/>
    </source>
</evidence>
<dbReference type="InterPro" id="IPR019533">
    <property type="entry name" value="Peptidase_S26"/>
</dbReference>
<dbReference type="GO" id="GO:0006465">
    <property type="term" value="P:signal peptide processing"/>
    <property type="evidence" value="ECO:0007669"/>
    <property type="project" value="InterPro"/>
</dbReference>
<dbReference type="SUPFAM" id="SSF51306">
    <property type="entry name" value="LexA/Signal peptidase"/>
    <property type="match status" value="1"/>
</dbReference>
<protein>
    <recommendedName>
        <fullName evidence="3 6">Signal peptidase I</fullName>
        <ecNumber evidence="3 6">3.4.21.89</ecNumber>
    </recommendedName>
</protein>
<dbReference type="PANTHER" id="PTHR43390:SF8">
    <property type="entry name" value="SIGNAL PEPTIDASE I"/>
    <property type="match status" value="1"/>
</dbReference>
<keyword evidence="6" id="KW-0812">Transmembrane</keyword>
<dbReference type="Proteomes" id="UP000257055">
    <property type="component" value="Unassembled WGS sequence"/>
</dbReference>
<feature type="domain" description="Peptidase S26" evidence="7">
    <location>
        <begin position="15"/>
        <end position="177"/>
    </location>
</feature>
<feature type="active site" evidence="5">
    <location>
        <position position="87"/>
    </location>
</feature>
<dbReference type="PANTHER" id="PTHR43390">
    <property type="entry name" value="SIGNAL PEPTIDASE I"/>
    <property type="match status" value="1"/>
</dbReference>
<reference evidence="9" key="1">
    <citation type="submission" date="2015-04" db="EMBL/GenBank/DDBJ databases">
        <authorList>
            <person name="Schardt J."/>
            <person name="Mueller-Herbst S."/>
            <person name="Scherer S."/>
            <person name="Huptas C."/>
        </authorList>
    </citation>
    <scope>NUCLEOTIDE SEQUENCE [LARGE SCALE GENOMIC DNA]</scope>
    <source>
        <strain evidence="9">Kiel-L1</strain>
    </source>
</reference>
<comment type="caution">
    <text evidence="8">The sequence shown here is derived from an EMBL/GenBank/DDBJ whole genome shotgun (WGS) entry which is preliminary data.</text>
</comment>
<dbReference type="NCBIfam" id="TIGR02227">
    <property type="entry name" value="sigpep_I_bact"/>
    <property type="match status" value="1"/>
</dbReference>
<keyword evidence="6" id="KW-0645">Protease</keyword>
<dbReference type="InterPro" id="IPR000223">
    <property type="entry name" value="Pept_S26A_signal_pept_1"/>
</dbReference>
<dbReference type="EMBL" id="LARY01000001">
    <property type="protein sequence ID" value="RDX02611.1"/>
    <property type="molecule type" value="Genomic_DNA"/>
</dbReference>
<dbReference type="PROSITE" id="PS00761">
    <property type="entry name" value="SPASE_I_3"/>
    <property type="match status" value="1"/>
</dbReference>
<dbReference type="CDD" id="cd06530">
    <property type="entry name" value="S26_SPase_I"/>
    <property type="match status" value="1"/>
</dbReference>
<feature type="transmembrane region" description="Helical" evidence="6">
    <location>
        <begin position="14"/>
        <end position="37"/>
    </location>
</feature>
<dbReference type="Gene3D" id="2.10.109.10">
    <property type="entry name" value="Umud Fragment, subunit A"/>
    <property type="match status" value="1"/>
</dbReference>
<proteinExistence type="inferred from homology"/>
<dbReference type="Pfam" id="PF10502">
    <property type="entry name" value="Peptidase_S26"/>
    <property type="match status" value="1"/>
</dbReference>
<dbReference type="InterPro" id="IPR019757">
    <property type="entry name" value="Pept_S26A_signal_pept_1_Lys-AS"/>
</dbReference>
<comment type="subcellular location">
    <subcellularLocation>
        <location evidence="2">Cell membrane</location>
        <topology evidence="2">Single-pass type II membrane protein</topology>
    </subcellularLocation>
    <subcellularLocation>
        <location evidence="6">Membrane</location>
        <topology evidence="6">Single-pass type II membrane protein</topology>
    </subcellularLocation>
</comment>
<evidence type="ECO:0000256" key="1">
    <source>
        <dbReference type="ARBA" id="ARBA00000677"/>
    </source>
</evidence>
<evidence type="ECO:0000259" key="7">
    <source>
        <dbReference type="Pfam" id="PF10502"/>
    </source>
</evidence>
<evidence type="ECO:0000256" key="2">
    <source>
        <dbReference type="ARBA" id="ARBA00004401"/>
    </source>
</evidence>
<dbReference type="PROSITE" id="PS00760">
    <property type="entry name" value="SPASE_I_2"/>
    <property type="match status" value="1"/>
</dbReference>